<organism evidence="2 3">
    <name type="scientific">Streptomyces bottropensis ATCC 25435</name>
    <dbReference type="NCBI Taxonomy" id="1054862"/>
    <lineage>
        <taxon>Bacteria</taxon>
        <taxon>Bacillati</taxon>
        <taxon>Actinomycetota</taxon>
        <taxon>Actinomycetes</taxon>
        <taxon>Kitasatosporales</taxon>
        <taxon>Streptomycetaceae</taxon>
        <taxon>Streptomyces</taxon>
    </lineage>
</organism>
<protein>
    <submittedName>
        <fullName evidence="2">Uncharacterized protein</fullName>
    </submittedName>
</protein>
<name>M3F724_9ACTN</name>
<accession>M3F724</accession>
<dbReference type="Proteomes" id="UP000030760">
    <property type="component" value="Unassembled WGS sequence"/>
</dbReference>
<feature type="region of interest" description="Disordered" evidence="1">
    <location>
        <begin position="1"/>
        <end position="31"/>
    </location>
</feature>
<sequence length="54" mass="5518">MSWSLRSSGTGTSSLALPGETTPCRGDVGEGVLSVEAPKADGARPRRIEMTGGK</sequence>
<dbReference type="EMBL" id="KB405056">
    <property type="protein sequence ID" value="EMF57428.1"/>
    <property type="molecule type" value="Genomic_DNA"/>
</dbReference>
<evidence type="ECO:0000313" key="2">
    <source>
        <dbReference type="EMBL" id="EMF57428.1"/>
    </source>
</evidence>
<proteinExistence type="predicted"/>
<evidence type="ECO:0000313" key="3">
    <source>
        <dbReference type="Proteomes" id="UP000030760"/>
    </source>
</evidence>
<dbReference type="AlphaFoldDB" id="M3F724"/>
<reference evidence="3" key="1">
    <citation type="journal article" date="2013" name="Genome Announc.">
        <title>Draft Genome Sequence of Streptomyces bottropensis ATCC 25435, a Bottromycin-Producing Actinomycete.</title>
        <authorList>
            <person name="Zhang H."/>
            <person name="Zhou W."/>
            <person name="Zhuang Y."/>
            <person name="Liang X."/>
            <person name="Liu T."/>
        </authorList>
    </citation>
    <scope>NUCLEOTIDE SEQUENCE [LARGE SCALE GENOMIC DNA]</scope>
    <source>
        <strain evidence="3">ATCC 25435</strain>
    </source>
</reference>
<evidence type="ECO:0000256" key="1">
    <source>
        <dbReference type="SAM" id="MobiDB-lite"/>
    </source>
</evidence>
<feature type="compositionally biased region" description="Low complexity" evidence="1">
    <location>
        <begin position="1"/>
        <end position="15"/>
    </location>
</feature>
<gene>
    <name evidence="2" type="ORF">SBD_0100</name>
</gene>